<keyword evidence="4 6" id="KW-0472">Membrane</keyword>
<feature type="domain" description="Sugar phosphate transporter" evidence="7">
    <location>
        <begin position="35"/>
        <end position="341"/>
    </location>
</feature>
<evidence type="ECO:0000313" key="9">
    <source>
        <dbReference type="Proteomes" id="UP000663840"/>
    </source>
</evidence>
<evidence type="ECO:0000256" key="4">
    <source>
        <dbReference type="ARBA" id="ARBA00023136"/>
    </source>
</evidence>
<evidence type="ECO:0000256" key="3">
    <source>
        <dbReference type="ARBA" id="ARBA00022989"/>
    </source>
</evidence>
<dbReference type="SUPFAM" id="SSF103481">
    <property type="entry name" value="Multidrug resistance efflux transporter EmrE"/>
    <property type="match status" value="1"/>
</dbReference>
<dbReference type="InterPro" id="IPR004853">
    <property type="entry name" value="Sugar_P_trans_dom"/>
</dbReference>
<dbReference type="GO" id="GO:0016020">
    <property type="term" value="C:membrane"/>
    <property type="evidence" value="ECO:0007669"/>
    <property type="project" value="UniProtKB-SubCell"/>
</dbReference>
<reference evidence="8" key="1">
    <citation type="submission" date="2021-01" db="EMBL/GenBank/DDBJ databases">
        <authorList>
            <person name="Kaushik A."/>
        </authorList>
    </citation>
    <scope>NUCLEOTIDE SEQUENCE</scope>
    <source>
        <strain evidence="8">AG1-1A</strain>
    </source>
</reference>
<feature type="transmembrane region" description="Helical" evidence="6">
    <location>
        <begin position="188"/>
        <end position="212"/>
    </location>
</feature>
<sequence length="378" mass="40399">SWLPPSTFFSPTLVFLLLDKMPADIPNEKPVSRIKVAATVVFYLVAAIAMVVANKWVLNETKTPLFFLLAQLVIACVLFLICHVCGLLKLPRNLDMHVVKGLAPLIACNVLGLSFNNYCLKYVDASFYQVARGLVLPITVATSAVLIHSRPSLKVLGACALVTAGFFVGVLLDQSATPAGATSTSPSVIGIFFGVLSSFTTALLAVVIKSCLPVVGNSALDLAWYNNLLSAVVLAPLIVVVGEGPDVMDLLFGAASVTKTSTGMTAFDTFLYGSAITGLFGFLINIAGFMSIKVTSPITHMVSSAVKGVLQSILGVWFFHDVISGGRGTSISLILLGSIYYTWVKNQEVVERERKENSLPMTNTSKGAYEPVPTKERE</sequence>
<feature type="non-terminal residue" evidence="8">
    <location>
        <position position="1"/>
    </location>
</feature>
<name>A0A8H2XS15_9AGAM</name>
<comment type="caution">
    <text evidence="8">The sequence shown here is derived from an EMBL/GenBank/DDBJ whole genome shotgun (WGS) entry which is preliminary data.</text>
</comment>
<dbReference type="InterPro" id="IPR050186">
    <property type="entry name" value="TPT_transporter"/>
</dbReference>
<feature type="transmembrane region" description="Helical" evidence="6">
    <location>
        <begin position="127"/>
        <end position="148"/>
    </location>
</feature>
<dbReference type="Proteomes" id="UP000663840">
    <property type="component" value="Unassembled WGS sequence"/>
</dbReference>
<protein>
    <recommendedName>
        <fullName evidence="7">Sugar phosphate transporter domain-containing protein</fullName>
    </recommendedName>
</protein>
<feature type="transmembrane region" description="Helical" evidence="6">
    <location>
        <begin position="270"/>
        <end position="289"/>
    </location>
</feature>
<dbReference type="AlphaFoldDB" id="A0A8H2XS15"/>
<evidence type="ECO:0000259" key="7">
    <source>
        <dbReference type="Pfam" id="PF03151"/>
    </source>
</evidence>
<evidence type="ECO:0000256" key="1">
    <source>
        <dbReference type="ARBA" id="ARBA00004141"/>
    </source>
</evidence>
<feature type="transmembrane region" description="Helical" evidence="6">
    <location>
        <begin position="155"/>
        <end position="176"/>
    </location>
</feature>
<gene>
    <name evidence="8" type="ORF">RDB_LOCUS67190</name>
</gene>
<keyword evidence="3 6" id="KW-1133">Transmembrane helix</keyword>
<accession>A0A8H2XS15</accession>
<evidence type="ECO:0000256" key="2">
    <source>
        <dbReference type="ARBA" id="ARBA00022692"/>
    </source>
</evidence>
<feature type="region of interest" description="Disordered" evidence="5">
    <location>
        <begin position="354"/>
        <end position="378"/>
    </location>
</feature>
<dbReference type="Pfam" id="PF03151">
    <property type="entry name" value="TPT"/>
    <property type="match status" value="1"/>
</dbReference>
<organism evidence="8 9">
    <name type="scientific">Rhizoctonia solani</name>
    <dbReference type="NCBI Taxonomy" id="456999"/>
    <lineage>
        <taxon>Eukaryota</taxon>
        <taxon>Fungi</taxon>
        <taxon>Dikarya</taxon>
        <taxon>Basidiomycota</taxon>
        <taxon>Agaricomycotina</taxon>
        <taxon>Agaricomycetes</taxon>
        <taxon>Cantharellales</taxon>
        <taxon>Ceratobasidiaceae</taxon>
        <taxon>Rhizoctonia</taxon>
    </lineage>
</organism>
<evidence type="ECO:0000256" key="6">
    <source>
        <dbReference type="SAM" id="Phobius"/>
    </source>
</evidence>
<feature type="transmembrane region" description="Helical" evidence="6">
    <location>
        <begin position="65"/>
        <end position="86"/>
    </location>
</feature>
<evidence type="ECO:0000313" key="8">
    <source>
        <dbReference type="EMBL" id="CAE6432673.1"/>
    </source>
</evidence>
<keyword evidence="2 6" id="KW-0812">Transmembrane</keyword>
<comment type="subcellular location">
    <subcellularLocation>
        <location evidence="1">Membrane</location>
        <topology evidence="1">Multi-pass membrane protein</topology>
    </subcellularLocation>
</comment>
<feature type="transmembrane region" description="Helical" evidence="6">
    <location>
        <begin position="224"/>
        <end position="242"/>
    </location>
</feature>
<dbReference type="InterPro" id="IPR037185">
    <property type="entry name" value="EmrE-like"/>
</dbReference>
<dbReference type="PANTHER" id="PTHR11132">
    <property type="entry name" value="SOLUTE CARRIER FAMILY 35"/>
    <property type="match status" value="1"/>
</dbReference>
<evidence type="ECO:0000256" key="5">
    <source>
        <dbReference type="SAM" id="MobiDB-lite"/>
    </source>
</evidence>
<feature type="transmembrane region" description="Helical" evidence="6">
    <location>
        <begin position="36"/>
        <end position="53"/>
    </location>
</feature>
<proteinExistence type="predicted"/>
<dbReference type="EMBL" id="CAJMWR010001721">
    <property type="protein sequence ID" value="CAE6432673.1"/>
    <property type="molecule type" value="Genomic_DNA"/>
</dbReference>